<evidence type="ECO:0000256" key="2">
    <source>
        <dbReference type="ARBA" id="ARBA00023125"/>
    </source>
</evidence>
<keyword evidence="2 5" id="KW-0238">DNA-binding</keyword>
<dbReference type="Gene3D" id="1.10.10.10">
    <property type="entry name" value="Winged helix-like DNA-binding domain superfamily/Winged helix DNA-binding domain"/>
    <property type="match status" value="1"/>
</dbReference>
<name>A0A919VSQ6_9ACTN</name>
<keyword evidence="6" id="KW-1185">Reference proteome</keyword>
<dbReference type="Pfam" id="PF00196">
    <property type="entry name" value="GerE"/>
    <property type="match status" value="1"/>
</dbReference>
<dbReference type="EMBL" id="BOQP01000004">
    <property type="protein sequence ID" value="GIM68084.1"/>
    <property type="molecule type" value="Genomic_DNA"/>
</dbReference>
<dbReference type="AlphaFoldDB" id="A0A919VSQ6"/>
<feature type="domain" description="HTH luxR-type" evidence="4">
    <location>
        <begin position="136"/>
        <end position="201"/>
    </location>
</feature>
<reference evidence="5" key="1">
    <citation type="submission" date="2021-03" db="EMBL/GenBank/DDBJ databases">
        <title>Whole genome shotgun sequence of Actinoplanes consettensis NBRC 14913.</title>
        <authorList>
            <person name="Komaki H."/>
            <person name="Tamura T."/>
        </authorList>
    </citation>
    <scope>NUCLEOTIDE SEQUENCE</scope>
    <source>
        <strain evidence="5">NBRC 14913</strain>
    </source>
</reference>
<evidence type="ECO:0000256" key="3">
    <source>
        <dbReference type="ARBA" id="ARBA00023163"/>
    </source>
</evidence>
<evidence type="ECO:0000313" key="6">
    <source>
        <dbReference type="Proteomes" id="UP000680865"/>
    </source>
</evidence>
<dbReference type="PRINTS" id="PR00038">
    <property type="entry name" value="HTHLUXR"/>
</dbReference>
<dbReference type="PANTHER" id="PTHR44688">
    <property type="entry name" value="DNA-BINDING TRANSCRIPTIONAL ACTIVATOR DEVR_DOSR"/>
    <property type="match status" value="1"/>
</dbReference>
<sequence>MSTLTIAVVSPSDVTRAGLAALAAGLPDLTVGLELSSITQLAPPPDGPPVAIVDITRLRAGSLNERYWSMLPAGTRTVLVCRPGDPPPLPDAIRAGARALILADATGPDLRLAVEAAALDSIYVSPGLAGDVFGGPPAHAVRLANREIETLRLVADGLTNAMISERLGVTEATTETYIKRVRLKLNAANKADLTARAIKLGYLSPSAAP</sequence>
<dbReference type="InterPro" id="IPR016032">
    <property type="entry name" value="Sig_transdc_resp-reg_C-effctor"/>
</dbReference>
<dbReference type="RefSeq" id="WP_212995897.1">
    <property type="nucleotide sequence ID" value="NZ_BAAATW010000002.1"/>
</dbReference>
<dbReference type="InterPro" id="IPR000792">
    <property type="entry name" value="Tscrpt_reg_LuxR_C"/>
</dbReference>
<accession>A0A919VSQ6</accession>
<dbReference type="SMART" id="SM00421">
    <property type="entry name" value="HTH_LUXR"/>
    <property type="match status" value="1"/>
</dbReference>
<dbReference type="InterPro" id="IPR036388">
    <property type="entry name" value="WH-like_DNA-bd_sf"/>
</dbReference>
<protein>
    <submittedName>
        <fullName evidence="5">DNA-binding response regulator</fullName>
    </submittedName>
</protein>
<gene>
    <name evidence="5" type="ORF">Aco04nite_09180</name>
</gene>
<evidence type="ECO:0000259" key="4">
    <source>
        <dbReference type="PROSITE" id="PS50043"/>
    </source>
</evidence>
<dbReference type="Proteomes" id="UP000680865">
    <property type="component" value="Unassembled WGS sequence"/>
</dbReference>
<keyword evidence="1" id="KW-0805">Transcription regulation</keyword>
<dbReference type="GO" id="GO:0006355">
    <property type="term" value="P:regulation of DNA-templated transcription"/>
    <property type="evidence" value="ECO:0007669"/>
    <property type="project" value="InterPro"/>
</dbReference>
<organism evidence="5 6">
    <name type="scientific">Winogradskya consettensis</name>
    <dbReference type="NCBI Taxonomy" id="113560"/>
    <lineage>
        <taxon>Bacteria</taxon>
        <taxon>Bacillati</taxon>
        <taxon>Actinomycetota</taxon>
        <taxon>Actinomycetes</taxon>
        <taxon>Micromonosporales</taxon>
        <taxon>Micromonosporaceae</taxon>
        <taxon>Winogradskya</taxon>
    </lineage>
</organism>
<proteinExistence type="predicted"/>
<evidence type="ECO:0000256" key="1">
    <source>
        <dbReference type="ARBA" id="ARBA00023015"/>
    </source>
</evidence>
<evidence type="ECO:0000313" key="5">
    <source>
        <dbReference type="EMBL" id="GIM68084.1"/>
    </source>
</evidence>
<dbReference type="GO" id="GO:0003677">
    <property type="term" value="F:DNA binding"/>
    <property type="evidence" value="ECO:0007669"/>
    <property type="project" value="UniProtKB-KW"/>
</dbReference>
<dbReference type="PROSITE" id="PS50043">
    <property type="entry name" value="HTH_LUXR_2"/>
    <property type="match status" value="1"/>
</dbReference>
<dbReference type="SUPFAM" id="SSF46894">
    <property type="entry name" value="C-terminal effector domain of the bipartite response regulators"/>
    <property type="match status" value="1"/>
</dbReference>
<keyword evidence="3" id="KW-0804">Transcription</keyword>
<comment type="caution">
    <text evidence="5">The sequence shown here is derived from an EMBL/GenBank/DDBJ whole genome shotgun (WGS) entry which is preliminary data.</text>
</comment>
<dbReference type="PANTHER" id="PTHR44688:SF16">
    <property type="entry name" value="DNA-BINDING TRANSCRIPTIONAL ACTIVATOR DEVR_DOSR"/>
    <property type="match status" value="1"/>
</dbReference>
<dbReference type="CDD" id="cd06170">
    <property type="entry name" value="LuxR_C_like"/>
    <property type="match status" value="1"/>
</dbReference>